<dbReference type="AlphaFoldDB" id="A0AAV8UD74"/>
<feature type="compositionally biased region" description="Basic residues" evidence="1">
    <location>
        <begin position="151"/>
        <end position="166"/>
    </location>
</feature>
<feature type="compositionally biased region" description="Basic and acidic residues" evidence="1">
    <location>
        <begin position="55"/>
        <end position="71"/>
    </location>
</feature>
<comment type="caution">
    <text evidence="2">The sequence shown here is derived from an EMBL/GenBank/DDBJ whole genome shotgun (WGS) entry which is preliminary data.</text>
</comment>
<keyword evidence="3" id="KW-1185">Reference proteome</keyword>
<sequence length="243" mass="27689">MGGKGRRRREKNYRAAHGGDNRLPPPPDFSKVDALPTKLRKIMSFNTLPDNDTVDPEKKRKTVEGDAEKAKNGFVQRRVRKDDLNLSEVNSEGDIHLLPAPSHSDSDDDKSMPDMQDEEKKKNKKKRKRKQAEDLRFDTIVGKSRTSEKRSQRKKKYLQAKKKKHNKSESGTGLDFPGREQVKFGDVVQAPPKLIAVPKVRNLHDASKERLRLQAVEAYRNRKGWKSRPGLELPPPVTSIPSL</sequence>
<dbReference type="PANTHER" id="PTHR37218:SF2">
    <property type="entry name" value="COILED-COIL PROTEIN"/>
    <property type="match status" value="1"/>
</dbReference>
<organism evidence="2 3">
    <name type="scientific">Erythroxylum novogranatense</name>
    <dbReference type="NCBI Taxonomy" id="1862640"/>
    <lineage>
        <taxon>Eukaryota</taxon>
        <taxon>Viridiplantae</taxon>
        <taxon>Streptophyta</taxon>
        <taxon>Embryophyta</taxon>
        <taxon>Tracheophyta</taxon>
        <taxon>Spermatophyta</taxon>
        <taxon>Magnoliopsida</taxon>
        <taxon>eudicotyledons</taxon>
        <taxon>Gunneridae</taxon>
        <taxon>Pentapetalae</taxon>
        <taxon>rosids</taxon>
        <taxon>fabids</taxon>
        <taxon>Malpighiales</taxon>
        <taxon>Erythroxylaceae</taxon>
        <taxon>Erythroxylum</taxon>
    </lineage>
</organism>
<evidence type="ECO:0000313" key="2">
    <source>
        <dbReference type="EMBL" id="KAJ8900381.1"/>
    </source>
</evidence>
<dbReference type="Proteomes" id="UP001159364">
    <property type="component" value="Linkage Group LG08"/>
</dbReference>
<evidence type="ECO:0000313" key="3">
    <source>
        <dbReference type="Proteomes" id="UP001159364"/>
    </source>
</evidence>
<feature type="compositionally biased region" description="Basic residues" evidence="1">
    <location>
        <begin position="1"/>
        <end position="11"/>
    </location>
</feature>
<accession>A0AAV8UD74</accession>
<dbReference type="EMBL" id="JAIWQS010000008">
    <property type="protein sequence ID" value="KAJ8900381.1"/>
    <property type="molecule type" value="Genomic_DNA"/>
</dbReference>
<reference evidence="2 3" key="1">
    <citation type="submission" date="2021-09" db="EMBL/GenBank/DDBJ databases">
        <title>Genomic insights and catalytic innovation underlie evolution of tropane alkaloids biosynthesis.</title>
        <authorList>
            <person name="Wang Y.-J."/>
            <person name="Tian T."/>
            <person name="Huang J.-P."/>
            <person name="Huang S.-X."/>
        </authorList>
    </citation>
    <scope>NUCLEOTIDE SEQUENCE [LARGE SCALE GENOMIC DNA]</scope>
    <source>
        <strain evidence="2">KIB-2018</strain>
        <tissue evidence="2">Leaf</tissue>
    </source>
</reference>
<feature type="region of interest" description="Disordered" evidence="1">
    <location>
        <begin position="1"/>
        <end position="179"/>
    </location>
</feature>
<proteinExistence type="predicted"/>
<evidence type="ECO:0000256" key="1">
    <source>
        <dbReference type="SAM" id="MobiDB-lite"/>
    </source>
</evidence>
<gene>
    <name evidence="2" type="ORF">K2173_025021</name>
</gene>
<name>A0AAV8UD74_9ROSI</name>
<protein>
    <submittedName>
        <fullName evidence="2">Uncharacterized protein</fullName>
    </submittedName>
</protein>
<dbReference type="PANTHER" id="PTHR37218">
    <property type="entry name" value="COILED-COIL PROTEIN"/>
    <property type="match status" value="1"/>
</dbReference>